<dbReference type="EC" id="2.7.1.40" evidence="5"/>
<keyword evidence="7" id="KW-0479">Metal-binding</keyword>
<dbReference type="SUPFAM" id="SSF51621">
    <property type="entry name" value="Phosphoenolpyruvate/pyruvate domain"/>
    <property type="match status" value="1"/>
</dbReference>
<dbReference type="InterPro" id="IPR040442">
    <property type="entry name" value="Pyrv_kinase-like_dom_sf"/>
</dbReference>
<dbReference type="SUPFAM" id="SSF52935">
    <property type="entry name" value="PK C-terminal domain-like"/>
    <property type="match status" value="1"/>
</dbReference>
<dbReference type="GO" id="GO:0030955">
    <property type="term" value="F:potassium ion binding"/>
    <property type="evidence" value="ECO:0007669"/>
    <property type="project" value="InterPro"/>
</dbReference>
<keyword evidence="9" id="KW-0418">Kinase</keyword>
<dbReference type="InterPro" id="IPR015795">
    <property type="entry name" value="Pyrv_Knase_C"/>
</dbReference>
<reference evidence="17 18" key="1">
    <citation type="journal article" date="2018" name="Proc. Natl. Acad. Sci. U.S.A.">
        <title>Draft genome sequence of Camellia sinensis var. sinensis provides insights into the evolution of the tea genome and tea quality.</title>
        <authorList>
            <person name="Wei C."/>
            <person name="Yang H."/>
            <person name="Wang S."/>
            <person name="Zhao J."/>
            <person name="Liu C."/>
            <person name="Gao L."/>
            <person name="Xia E."/>
            <person name="Lu Y."/>
            <person name="Tai Y."/>
            <person name="She G."/>
            <person name="Sun J."/>
            <person name="Cao H."/>
            <person name="Tong W."/>
            <person name="Gao Q."/>
            <person name="Li Y."/>
            <person name="Deng W."/>
            <person name="Jiang X."/>
            <person name="Wang W."/>
            <person name="Chen Q."/>
            <person name="Zhang S."/>
            <person name="Li H."/>
            <person name="Wu J."/>
            <person name="Wang P."/>
            <person name="Li P."/>
            <person name="Shi C."/>
            <person name="Zheng F."/>
            <person name="Jian J."/>
            <person name="Huang B."/>
            <person name="Shan D."/>
            <person name="Shi M."/>
            <person name="Fang C."/>
            <person name="Yue Y."/>
            <person name="Li F."/>
            <person name="Li D."/>
            <person name="Wei S."/>
            <person name="Han B."/>
            <person name="Jiang C."/>
            <person name="Yin Y."/>
            <person name="Xia T."/>
            <person name="Zhang Z."/>
            <person name="Bennetzen J.L."/>
            <person name="Zhao S."/>
            <person name="Wan X."/>
        </authorList>
    </citation>
    <scope>NUCLEOTIDE SEQUENCE [LARGE SCALE GENOMIC DNA]</scope>
    <source>
        <strain evidence="18">cv. Shuchazao</strain>
        <tissue evidence="17">Leaf</tissue>
    </source>
</reference>
<evidence type="ECO:0000313" key="18">
    <source>
        <dbReference type="Proteomes" id="UP000306102"/>
    </source>
</evidence>
<dbReference type="EMBL" id="SDRB02009764">
    <property type="protein sequence ID" value="THG07801.1"/>
    <property type="molecule type" value="Genomic_DNA"/>
</dbReference>
<evidence type="ECO:0000313" key="17">
    <source>
        <dbReference type="EMBL" id="THG07801.1"/>
    </source>
</evidence>
<comment type="pathway">
    <text evidence="3">Carbohydrate degradation; glycolysis; pyruvate from D-glyceraldehyde 3-phosphate: step 5/5.</text>
</comment>
<dbReference type="UniPathway" id="UPA00109">
    <property type="reaction ID" value="UER00188"/>
</dbReference>
<dbReference type="InterPro" id="IPR011037">
    <property type="entry name" value="Pyrv_Knase-like_insert_dom_sf"/>
</dbReference>
<organism evidence="17 18">
    <name type="scientific">Camellia sinensis var. sinensis</name>
    <name type="common">China tea</name>
    <dbReference type="NCBI Taxonomy" id="542762"/>
    <lineage>
        <taxon>Eukaryota</taxon>
        <taxon>Viridiplantae</taxon>
        <taxon>Streptophyta</taxon>
        <taxon>Embryophyta</taxon>
        <taxon>Tracheophyta</taxon>
        <taxon>Spermatophyta</taxon>
        <taxon>Magnoliopsida</taxon>
        <taxon>eudicotyledons</taxon>
        <taxon>Gunneridae</taxon>
        <taxon>Pentapetalae</taxon>
        <taxon>asterids</taxon>
        <taxon>Ericales</taxon>
        <taxon>Theaceae</taxon>
        <taxon>Camellia</taxon>
    </lineage>
</organism>
<evidence type="ECO:0000256" key="1">
    <source>
        <dbReference type="ARBA" id="ARBA00001946"/>
    </source>
</evidence>
<evidence type="ECO:0000256" key="5">
    <source>
        <dbReference type="ARBA" id="ARBA00012142"/>
    </source>
</evidence>
<comment type="cofactor">
    <cofactor evidence="1">
        <name>Mg(2+)</name>
        <dbReference type="ChEBI" id="CHEBI:18420"/>
    </cofactor>
</comment>
<dbReference type="Gene3D" id="2.40.33.10">
    <property type="entry name" value="PK beta-barrel domain-like"/>
    <property type="match status" value="1"/>
</dbReference>
<evidence type="ECO:0000256" key="4">
    <source>
        <dbReference type="ARBA" id="ARBA00008663"/>
    </source>
</evidence>
<keyword evidence="10" id="KW-0067">ATP-binding</keyword>
<dbReference type="GO" id="GO:0004743">
    <property type="term" value="F:pyruvate kinase activity"/>
    <property type="evidence" value="ECO:0007669"/>
    <property type="project" value="UniProtKB-EC"/>
</dbReference>
<dbReference type="InterPro" id="IPR036918">
    <property type="entry name" value="Pyrv_Knase_C_sf"/>
</dbReference>
<dbReference type="GO" id="GO:0009570">
    <property type="term" value="C:chloroplast stroma"/>
    <property type="evidence" value="ECO:0007669"/>
    <property type="project" value="UniProtKB-ARBA"/>
</dbReference>
<dbReference type="InterPro" id="IPR001697">
    <property type="entry name" value="Pyr_Knase"/>
</dbReference>
<dbReference type="AlphaFoldDB" id="A0A4S4DWQ4"/>
<dbReference type="GO" id="GO:0000287">
    <property type="term" value="F:magnesium ion binding"/>
    <property type="evidence" value="ECO:0007669"/>
    <property type="project" value="InterPro"/>
</dbReference>
<keyword evidence="8" id="KW-0547">Nucleotide-binding</keyword>
<dbReference type="PANTHER" id="PTHR11817">
    <property type="entry name" value="PYRUVATE KINASE"/>
    <property type="match status" value="1"/>
</dbReference>
<sequence>MSQSLNFFISSSPNSTITKQSYSKPYAQAFNPKFPFKSARKSITASCSDLDSSPPSPILVSDNGNGGGVTELSSSSIEVDTVTETEMKENGFRSTRRTKLVCTIGPATCGFQQLEALAVGGMNVARINMCHGTRDWHKRVIEMVRRLNEEKGYAVAIMMDTEGSEIHMGDLCGAPSAKAEDGEIWTFSVRALDSTRPERTITVNYDGFAEDVQVGDELLVDGGMVRFEVIEKFGPDVKCKCTDPGLLLPRANLTFWRDGSLVRERNAMLPTISPKVGVPLSFFKTKVSKSSCSPRDGCGGVVAIAECKSRNVTVADWLDIDFGVAEGVDFIAISFVKSAEVINQLKSYIKARSRDGDVAVIAKIESIDSLKNLEEIIRASDGVMVARGDLGAQIPLEQVPSAQQKIVHLCRQLHKPVIVASQLLESMIEYPTPTRAEVADVSEAVRQRADALMLSGESAMGQFPEKALTVLRSVSLRIERWWREEKRHEAMELEDITSSFADSISEEICNSAANMVKAWAWLLNGDLFSVSEKFCIFWVLIEPANCSPKGMQCISECIASLHPLFAVANNLEVDALFVYTKTGHMASLLSRCRPDCPIFAFTTTTSVRRRLNLQWGLIPFRLSFSDDMESNLNKTFSLLKARGMIKSGDLVIAVSDMLQSIQVMNVP</sequence>
<dbReference type="Gene3D" id="3.20.20.60">
    <property type="entry name" value="Phosphoenolpyruvate-binding domains"/>
    <property type="match status" value="2"/>
</dbReference>
<evidence type="ECO:0000259" key="16">
    <source>
        <dbReference type="Pfam" id="PF02887"/>
    </source>
</evidence>
<feature type="domain" description="Pyruvate kinase barrel" evidence="15">
    <location>
        <begin position="311"/>
        <end position="467"/>
    </location>
</feature>
<evidence type="ECO:0000256" key="2">
    <source>
        <dbReference type="ARBA" id="ARBA00001958"/>
    </source>
</evidence>
<dbReference type="InterPro" id="IPR018209">
    <property type="entry name" value="Pyrv_Knase_AS"/>
</dbReference>
<keyword evidence="12" id="KW-0324">Glycolysis</keyword>
<name>A0A4S4DWQ4_CAMSN</name>
<evidence type="ECO:0000256" key="14">
    <source>
        <dbReference type="ARBA" id="ARBA00048152"/>
    </source>
</evidence>
<evidence type="ECO:0000256" key="12">
    <source>
        <dbReference type="ARBA" id="ARBA00023152"/>
    </source>
</evidence>
<feature type="domain" description="Pyruvate kinase C-terminal" evidence="16">
    <location>
        <begin position="566"/>
        <end position="657"/>
    </location>
</feature>
<gene>
    <name evidence="17" type="ORF">TEA_014432</name>
</gene>
<dbReference type="InterPro" id="IPR015813">
    <property type="entry name" value="Pyrv/PenolPyrv_kinase-like_dom"/>
</dbReference>
<protein>
    <recommendedName>
        <fullName evidence="5">pyruvate kinase</fullName>
        <ecNumber evidence="5">2.7.1.40</ecNumber>
    </recommendedName>
</protein>
<evidence type="ECO:0000256" key="11">
    <source>
        <dbReference type="ARBA" id="ARBA00022842"/>
    </source>
</evidence>
<dbReference type="InterPro" id="IPR015806">
    <property type="entry name" value="Pyrv_Knase_insert_dom_sf"/>
</dbReference>
<dbReference type="Gene3D" id="3.40.1380.20">
    <property type="entry name" value="Pyruvate kinase, C-terminal domain"/>
    <property type="match status" value="2"/>
</dbReference>
<dbReference type="GO" id="GO:0016301">
    <property type="term" value="F:kinase activity"/>
    <property type="evidence" value="ECO:0007669"/>
    <property type="project" value="UniProtKB-KW"/>
</dbReference>
<dbReference type="Pfam" id="PF02887">
    <property type="entry name" value="PK_C"/>
    <property type="match status" value="1"/>
</dbReference>
<comment type="cofactor">
    <cofactor evidence="2">
        <name>K(+)</name>
        <dbReference type="ChEBI" id="CHEBI:29103"/>
    </cofactor>
</comment>
<dbReference type="SUPFAM" id="SSF50800">
    <property type="entry name" value="PK beta-barrel domain-like"/>
    <property type="match status" value="1"/>
</dbReference>
<keyword evidence="6" id="KW-0808">Transferase</keyword>
<dbReference type="GO" id="GO:0005524">
    <property type="term" value="F:ATP binding"/>
    <property type="evidence" value="ECO:0007669"/>
    <property type="project" value="UniProtKB-KW"/>
</dbReference>
<dbReference type="Proteomes" id="UP000306102">
    <property type="component" value="Unassembled WGS sequence"/>
</dbReference>
<evidence type="ECO:0000256" key="8">
    <source>
        <dbReference type="ARBA" id="ARBA00022741"/>
    </source>
</evidence>
<dbReference type="STRING" id="542762.A0A4S4DWQ4"/>
<dbReference type="FunFam" id="2.40.33.10:FF:000005">
    <property type="entry name" value="Pyruvate kinase"/>
    <property type="match status" value="1"/>
</dbReference>
<evidence type="ECO:0000259" key="15">
    <source>
        <dbReference type="Pfam" id="PF00224"/>
    </source>
</evidence>
<comment type="similarity">
    <text evidence="4">Belongs to the pyruvate kinase family.</text>
</comment>
<evidence type="ECO:0000256" key="9">
    <source>
        <dbReference type="ARBA" id="ARBA00022777"/>
    </source>
</evidence>
<proteinExistence type="inferred from homology"/>
<dbReference type="PROSITE" id="PS00110">
    <property type="entry name" value="PYRUVATE_KINASE"/>
    <property type="match status" value="1"/>
</dbReference>
<keyword evidence="18" id="KW-1185">Reference proteome</keyword>
<keyword evidence="11" id="KW-0460">Magnesium</keyword>
<evidence type="ECO:0000256" key="13">
    <source>
        <dbReference type="ARBA" id="ARBA00023317"/>
    </source>
</evidence>
<comment type="catalytic activity">
    <reaction evidence="14">
        <text>pyruvate + ATP = phosphoenolpyruvate + ADP + H(+)</text>
        <dbReference type="Rhea" id="RHEA:18157"/>
        <dbReference type="ChEBI" id="CHEBI:15361"/>
        <dbReference type="ChEBI" id="CHEBI:15378"/>
        <dbReference type="ChEBI" id="CHEBI:30616"/>
        <dbReference type="ChEBI" id="CHEBI:58702"/>
        <dbReference type="ChEBI" id="CHEBI:456216"/>
        <dbReference type="EC" id="2.7.1.40"/>
    </reaction>
</comment>
<feature type="domain" description="Pyruvate kinase barrel" evidence="15">
    <location>
        <begin position="96"/>
        <end position="249"/>
    </location>
</feature>
<evidence type="ECO:0000256" key="7">
    <source>
        <dbReference type="ARBA" id="ARBA00022723"/>
    </source>
</evidence>
<accession>A0A4S4DWQ4</accession>
<evidence type="ECO:0000256" key="10">
    <source>
        <dbReference type="ARBA" id="ARBA00022840"/>
    </source>
</evidence>
<dbReference type="FunFam" id="3.20.20.60:FF:000025">
    <property type="entry name" value="Pyruvate kinase"/>
    <property type="match status" value="1"/>
</dbReference>
<evidence type="ECO:0000256" key="6">
    <source>
        <dbReference type="ARBA" id="ARBA00022679"/>
    </source>
</evidence>
<evidence type="ECO:0000256" key="3">
    <source>
        <dbReference type="ARBA" id="ARBA00004997"/>
    </source>
</evidence>
<dbReference type="Pfam" id="PF00224">
    <property type="entry name" value="PK"/>
    <property type="match status" value="2"/>
</dbReference>
<comment type="caution">
    <text evidence="17">The sequence shown here is derived from an EMBL/GenBank/DDBJ whole genome shotgun (WGS) entry which is preliminary data.</text>
</comment>
<dbReference type="InterPro" id="IPR015793">
    <property type="entry name" value="Pyrv_Knase_brl"/>
</dbReference>
<keyword evidence="13" id="KW-0670">Pyruvate</keyword>